<feature type="signal peptide" evidence="5">
    <location>
        <begin position="1"/>
        <end position="19"/>
    </location>
</feature>
<evidence type="ECO:0000259" key="6">
    <source>
        <dbReference type="Pfam" id="PF14940"/>
    </source>
</evidence>
<dbReference type="Proteomes" id="UP001153269">
    <property type="component" value="Unassembled WGS sequence"/>
</dbReference>
<keyword evidence="3" id="KW-1133">Transmembrane helix</keyword>
<evidence type="ECO:0000256" key="2">
    <source>
        <dbReference type="ARBA" id="ARBA00022692"/>
    </source>
</evidence>
<evidence type="ECO:0000256" key="3">
    <source>
        <dbReference type="ARBA" id="ARBA00022989"/>
    </source>
</evidence>
<accession>A0A9N7W3N2</accession>
<keyword evidence="8" id="KW-1185">Reference proteome</keyword>
<sequence length="119" mass="12940">MLSLVISFICLGSYSYSHTLPNPDTAKDWNQLLSSLSQLQLCTKASADSSVLVSPAPSLLVEQKNDKETMVDPTKTSSSVTHFHLKVPVALTASSAHGSVKRFGLFHFLASQSTTSRWK</sequence>
<evidence type="ECO:0000313" key="7">
    <source>
        <dbReference type="EMBL" id="CAB1460377.1"/>
    </source>
</evidence>
<dbReference type="InterPro" id="IPR039587">
    <property type="entry name" value="TMEM248/TMEM219_dom"/>
</dbReference>
<evidence type="ECO:0000256" key="1">
    <source>
        <dbReference type="ARBA" id="ARBA00004370"/>
    </source>
</evidence>
<reference evidence="7" key="1">
    <citation type="submission" date="2020-03" db="EMBL/GenBank/DDBJ databases">
        <authorList>
            <person name="Weist P."/>
        </authorList>
    </citation>
    <scope>NUCLEOTIDE SEQUENCE</scope>
</reference>
<protein>
    <recommendedName>
        <fullName evidence="6">TMEM248/TMEM219 domain-containing protein</fullName>
    </recommendedName>
</protein>
<dbReference type="Pfam" id="PF14940">
    <property type="entry name" value="TMEM219"/>
    <property type="match status" value="1"/>
</dbReference>
<evidence type="ECO:0000256" key="5">
    <source>
        <dbReference type="SAM" id="SignalP"/>
    </source>
</evidence>
<dbReference type="PANTHER" id="PTHR16002">
    <property type="entry name" value="TRANSMEMBRANE PROTEIN 248-LIKE"/>
    <property type="match status" value="1"/>
</dbReference>
<comment type="subcellular location">
    <subcellularLocation>
        <location evidence="1">Membrane</location>
    </subcellularLocation>
</comment>
<dbReference type="GO" id="GO:0016020">
    <property type="term" value="C:membrane"/>
    <property type="evidence" value="ECO:0007669"/>
    <property type="project" value="UniProtKB-SubCell"/>
</dbReference>
<feature type="chain" id="PRO_5040284041" description="TMEM248/TMEM219 domain-containing protein" evidence="5">
    <location>
        <begin position="20"/>
        <end position="119"/>
    </location>
</feature>
<keyword evidence="4" id="KW-0472">Membrane</keyword>
<keyword evidence="2" id="KW-0812">Transmembrane</keyword>
<dbReference type="PANTHER" id="PTHR16002:SF6">
    <property type="entry name" value="INSULIN-LIKE GROWTH FACTOR-BINDING PROTEIN 3 RECEPTOR"/>
    <property type="match status" value="1"/>
</dbReference>
<dbReference type="InterPro" id="IPR039493">
    <property type="entry name" value="TMEM248/TMEM219"/>
</dbReference>
<dbReference type="EMBL" id="CADEAL010004474">
    <property type="protein sequence ID" value="CAB1460377.1"/>
    <property type="molecule type" value="Genomic_DNA"/>
</dbReference>
<feature type="domain" description="TMEM248/TMEM219" evidence="6">
    <location>
        <begin position="2"/>
        <end position="92"/>
    </location>
</feature>
<evidence type="ECO:0000313" key="8">
    <source>
        <dbReference type="Proteomes" id="UP001153269"/>
    </source>
</evidence>
<evidence type="ECO:0000256" key="4">
    <source>
        <dbReference type="ARBA" id="ARBA00023136"/>
    </source>
</evidence>
<dbReference type="AlphaFoldDB" id="A0A9N7W3N2"/>
<name>A0A9N7W3N2_PLEPL</name>
<gene>
    <name evidence="7" type="ORF">PLEPLA_LOCUS48228</name>
</gene>
<proteinExistence type="predicted"/>
<organism evidence="7 8">
    <name type="scientific">Pleuronectes platessa</name>
    <name type="common">European plaice</name>
    <dbReference type="NCBI Taxonomy" id="8262"/>
    <lineage>
        <taxon>Eukaryota</taxon>
        <taxon>Metazoa</taxon>
        <taxon>Chordata</taxon>
        <taxon>Craniata</taxon>
        <taxon>Vertebrata</taxon>
        <taxon>Euteleostomi</taxon>
        <taxon>Actinopterygii</taxon>
        <taxon>Neopterygii</taxon>
        <taxon>Teleostei</taxon>
        <taxon>Neoteleostei</taxon>
        <taxon>Acanthomorphata</taxon>
        <taxon>Carangaria</taxon>
        <taxon>Pleuronectiformes</taxon>
        <taxon>Pleuronectoidei</taxon>
        <taxon>Pleuronectidae</taxon>
        <taxon>Pleuronectes</taxon>
    </lineage>
</organism>
<keyword evidence="5" id="KW-0732">Signal</keyword>
<comment type="caution">
    <text evidence="7">The sequence shown here is derived from an EMBL/GenBank/DDBJ whole genome shotgun (WGS) entry which is preliminary data.</text>
</comment>